<dbReference type="EMBL" id="QKYN01000053">
    <property type="protein sequence ID" value="RAG85008.1"/>
    <property type="molecule type" value="Genomic_DNA"/>
</dbReference>
<organism evidence="2 3">
    <name type="scientific">Streptacidiphilus pinicola</name>
    <dbReference type="NCBI Taxonomy" id="2219663"/>
    <lineage>
        <taxon>Bacteria</taxon>
        <taxon>Bacillati</taxon>
        <taxon>Actinomycetota</taxon>
        <taxon>Actinomycetes</taxon>
        <taxon>Kitasatosporales</taxon>
        <taxon>Streptomycetaceae</taxon>
        <taxon>Streptacidiphilus</taxon>
    </lineage>
</organism>
<proteinExistence type="predicted"/>
<reference evidence="2 3" key="1">
    <citation type="submission" date="2018-06" db="EMBL/GenBank/DDBJ databases">
        <title>Streptacidiphilus pinicola sp. nov., isolated from pine grove soil.</title>
        <authorList>
            <person name="Roh S.G."/>
            <person name="Park S."/>
            <person name="Kim M.-K."/>
            <person name="Yun B.-R."/>
            <person name="Park J."/>
            <person name="Kim M.J."/>
            <person name="Kim Y.S."/>
            <person name="Kim S.B."/>
        </authorList>
    </citation>
    <scope>NUCLEOTIDE SEQUENCE [LARGE SCALE GENOMIC DNA]</scope>
    <source>
        <strain evidence="2 3">MMS16-CNU450</strain>
    </source>
</reference>
<dbReference type="RefSeq" id="WP_111501229.1">
    <property type="nucleotide sequence ID" value="NZ_QKYN01000053.1"/>
</dbReference>
<feature type="region of interest" description="Disordered" evidence="1">
    <location>
        <begin position="218"/>
        <end position="247"/>
    </location>
</feature>
<keyword evidence="3" id="KW-1185">Reference proteome</keyword>
<dbReference type="AlphaFoldDB" id="A0A2X0JBT1"/>
<protein>
    <submittedName>
        <fullName evidence="2">Uncharacterized protein</fullName>
    </submittedName>
</protein>
<evidence type="ECO:0000256" key="1">
    <source>
        <dbReference type="SAM" id="MobiDB-lite"/>
    </source>
</evidence>
<comment type="caution">
    <text evidence="2">The sequence shown here is derived from an EMBL/GenBank/DDBJ whole genome shotgun (WGS) entry which is preliminary data.</text>
</comment>
<gene>
    <name evidence="2" type="ORF">DN069_13675</name>
</gene>
<dbReference type="Proteomes" id="UP000248889">
    <property type="component" value="Unassembled WGS sequence"/>
</dbReference>
<evidence type="ECO:0000313" key="3">
    <source>
        <dbReference type="Proteomes" id="UP000248889"/>
    </source>
</evidence>
<accession>A0A2X0JBT1</accession>
<evidence type="ECO:0000313" key="2">
    <source>
        <dbReference type="EMBL" id="RAG85008.1"/>
    </source>
</evidence>
<name>A0A2X0JBT1_9ACTN</name>
<sequence length="265" mass="27909">MTTDRTPTLGTQDERVDQPSLFAGFQQDPGRGRPTWWLPKPQAQPCGWQPPVIPRSTWFDRLPTAGKAGVVIGAAFGVVVLGGGVLASCSATFSGVPGVGAKVTDCLSDGNGTDEFTATVTNGTNDPQNVNLRFNGVAVDDPSDPGLQLMVSLDPNSSTQVSGSVNDGDTAASPEQAIRRLAWAEAITFGSVAAACRILPATEGHSGPITMRLGLSIPDTWGQSGLPESSTSRPRRPDRSNWTCRRPPSSIQWLAVDRATVAQSR</sequence>